<dbReference type="CDD" id="cd18186">
    <property type="entry name" value="BTB_POZ_ZBTB_KLHL-like"/>
    <property type="match status" value="1"/>
</dbReference>
<evidence type="ECO:0000313" key="2">
    <source>
        <dbReference type="EMBL" id="CAG7729079.1"/>
    </source>
</evidence>
<evidence type="ECO:0000259" key="1">
    <source>
        <dbReference type="PROSITE" id="PS50097"/>
    </source>
</evidence>
<dbReference type="Proteomes" id="UP000708208">
    <property type="component" value="Unassembled WGS sequence"/>
</dbReference>
<name>A0A8J2P2X8_9HEXA</name>
<reference evidence="2" key="1">
    <citation type="submission" date="2021-06" db="EMBL/GenBank/DDBJ databases">
        <authorList>
            <person name="Hodson N. C."/>
            <person name="Mongue J. A."/>
            <person name="Jaron S. K."/>
        </authorList>
    </citation>
    <scope>NUCLEOTIDE SEQUENCE</scope>
</reference>
<feature type="domain" description="BTB" evidence="1">
    <location>
        <begin position="184"/>
        <end position="251"/>
    </location>
</feature>
<dbReference type="PROSITE" id="PS50097">
    <property type="entry name" value="BTB"/>
    <property type="match status" value="1"/>
</dbReference>
<comment type="caution">
    <text evidence="2">The sequence shown here is derived from an EMBL/GenBank/DDBJ whole genome shotgun (WGS) entry which is preliminary data.</text>
</comment>
<organism evidence="2 3">
    <name type="scientific">Allacma fusca</name>
    <dbReference type="NCBI Taxonomy" id="39272"/>
    <lineage>
        <taxon>Eukaryota</taxon>
        <taxon>Metazoa</taxon>
        <taxon>Ecdysozoa</taxon>
        <taxon>Arthropoda</taxon>
        <taxon>Hexapoda</taxon>
        <taxon>Collembola</taxon>
        <taxon>Symphypleona</taxon>
        <taxon>Sminthuridae</taxon>
        <taxon>Allacma</taxon>
    </lineage>
</organism>
<evidence type="ECO:0000313" key="3">
    <source>
        <dbReference type="Proteomes" id="UP000708208"/>
    </source>
</evidence>
<dbReference type="SMART" id="SM00225">
    <property type="entry name" value="BTB"/>
    <property type="match status" value="1"/>
</dbReference>
<accession>A0A8J2P2X8</accession>
<dbReference type="AlphaFoldDB" id="A0A8J2P2X8"/>
<protein>
    <recommendedName>
        <fullName evidence="1">BTB domain-containing protein</fullName>
    </recommendedName>
</protein>
<dbReference type="EMBL" id="CAJVCH010172909">
    <property type="protein sequence ID" value="CAG7729079.1"/>
    <property type="molecule type" value="Genomic_DNA"/>
</dbReference>
<dbReference type="Pfam" id="PF00651">
    <property type="entry name" value="BTB"/>
    <property type="match status" value="1"/>
</dbReference>
<dbReference type="PANTHER" id="PTHR24413">
    <property type="entry name" value="SPECKLE-TYPE POZ PROTEIN"/>
    <property type="match status" value="1"/>
</dbReference>
<sequence>MSGLLSTVFSTAKPPIWSDCIVLEVEDLDGILNKGQTYRCIPLVIQGPCPKDKLTWAVMVGTDANCNLCVNIEVSISGFTEMKCETVTQMNRGGLKYSGEAHQFEADCPVKLFQEVLLRDHCYVVPGKVLKGGLLRINILITVCFAEPTIIYPDPSVQLPDFDLLLGEELGDCGSDLFRNPVLSDVVIKCGDSIFPAHKMILALRSPVFARMFESQMKESPDCKIIIDDVTAATCEGMLKYFYTGKMTRNDCMDPKELLYCADKYDIQALKNVSIRIMKSTLSDENAGEFNAVVQKCCVDEASKSFFRKYCQERHSILIEKDGYKKIFLQNVELFV</sequence>
<keyword evidence="3" id="KW-1185">Reference proteome</keyword>
<proteinExistence type="predicted"/>
<dbReference type="OrthoDB" id="10249567at2759"/>
<dbReference type="InterPro" id="IPR000210">
    <property type="entry name" value="BTB/POZ_dom"/>
</dbReference>
<gene>
    <name evidence="2" type="ORF">AFUS01_LOCUS17818</name>
</gene>